<protein>
    <submittedName>
        <fullName evidence="1">Uncharacterized protein</fullName>
    </submittedName>
</protein>
<organism evidence="1 2">
    <name type="scientific">Methylomirabilis oxygeniifera</name>
    <dbReference type="NCBI Taxonomy" id="671143"/>
    <lineage>
        <taxon>Bacteria</taxon>
        <taxon>Candidatus Methylomirabilota</taxon>
        <taxon>Candidatus Methylomirabilia</taxon>
        <taxon>Candidatus Methylomirabilales</taxon>
        <taxon>Candidatus Methylomirabilaceae</taxon>
        <taxon>Candidatus Methylomirabilis</taxon>
    </lineage>
</organism>
<dbReference type="STRING" id="671143.DAMO_0787"/>
<dbReference type="AlphaFoldDB" id="D5MLI5"/>
<sequence length="40" mass="4541">MYLALLLWHRLGLATWCHAQMAEGREAIPWSVMACLLTIA</sequence>
<reference evidence="1 2" key="1">
    <citation type="journal article" date="2010" name="Nature">
        <title>Nitrite-driven anaerobic methane oxidation by oxygenic bacteria.</title>
        <authorList>
            <person name="Ettwig K.F."/>
            <person name="Butler M.K."/>
            <person name="Le Paslier D."/>
            <person name="Pelletier E."/>
            <person name="Mangenot S."/>
            <person name="Kuypers M.M.M."/>
            <person name="Schreiber F."/>
            <person name="Dutilh B.E."/>
            <person name="Zedelius J."/>
            <person name="de Beer D."/>
            <person name="Gloerich J."/>
            <person name="Wessels H.J.C.T."/>
            <person name="van Allen T."/>
            <person name="Luesken F."/>
            <person name="Wu M."/>
            <person name="van de Pas-Schoonen K.T."/>
            <person name="Op den Camp H.J.M."/>
            <person name="Janssen-Megens E.M."/>
            <person name="Francoijs K-J."/>
            <person name="Stunnenberg H."/>
            <person name="Weissenbach J."/>
            <person name="Jetten M.S.M."/>
            <person name="Strous M."/>
        </authorList>
    </citation>
    <scope>NUCLEOTIDE SEQUENCE [LARGE SCALE GENOMIC DNA]</scope>
</reference>
<gene>
    <name evidence="1" type="ORF">DAMO_0787</name>
</gene>
<evidence type="ECO:0000313" key="1">
    <source>
        <dbReference type="EMBL" id="CBE67851.1"/>
    </source>
</evidence>
<dbReference type="Proteomes" id="UP000006898">
    <property type="component" value="Chromosome"/>
</dbReference>
<dbReference type="EMBL" id="FP565575">
    <property type="protein sequence ID" value="CBE67851.1"/>
    <property type="molecule type" value="Genomic_DNA"/>
</dbReference>
<dbReference type="KEGG" id="mox:DAMO_0787"/>
<proteinExistence type="predicted"/>
<dbReference type="HOGENOM" id="CLU_3286604_0_0_0"/>
<evidence type="ECO:0000313" key="2">
    <source>
        <dbReference type="Proteomes" id="UP000006898"/>
    </source>
</evidence>
<accession>D5MLI5</accession>
<name>D5MLI5_METO1</name>